<dbReference type="InterPro" id="IPR050324">
    <property type="entry name" value="CDP-alcohol_PTase-I"/>
</dbReference>
<dbReference type="GO" id="GO:0005739">
    <property type="term" value="C:mitochondrion"/>
    <property type="evidence" value="ECO:0007669"/>
    <property type="project" value="TreeGrafter"/>
</dbReference>
<dbReference type="Pfam" id="PF13344">
    <property type="entry name" value="Hydrolase_6"/>
    <property type="match status" value="1"/>
</dbReference>
<dbReference type="Proteomes" id="UP000011976">
    <property type="component" value="Unassembled WGS sequence"/>
</dbReference>
<feature type="compositionally biased region" description="Polar residues" evidence="1">
    <location>
        <begin position="25"/>
        <end position="40"/>
    </location>
</feature>
<dbReference type="PANTHER" id="PTHR14269:SF4">
    <property type="entry name" value="CAT EYE SYNDROME CRITICAL REGION PROTEIN 5"/>
    <property type="match status" value="1"/>
</dbReference>
<dbReference type="EMBL" id="DF196793">
    <property type="protein sequence ID" value="GAC77735.1"/>
    <property type="molecule type" value="Genomic_DNA"/>
</dbReference>
<dbReference type="InterPro" id="IPR036412">
    <property type="entry name" value="HAD-like_sf"/>
</dbReference>
<protein>
    <submittedName>
        <fullName evidence="2">Predicted phosphatase</fullName>
    </submittedName>
</protein>
<evidence type="ECO:0000313" key="2">
    <source>
        <dbReference type="EMBL" id="GAC77735.1"/>
    </source>
</evidence>
<reference evidence="3" key="1">
    <citation type="journal article" date="2013" name="Genome Announc.">
        <title>Genome sequence of the basidiomycetous yeast Pseudozyma antarctica T-34, a producer of the glycolipid biosurfactants mannosylerythritol lipids.</title>
        <authorList>
            <person name="Morita T."/>
            <person name="Koike H."/>
            <person name="Koyama Y."/>
            <person name="Hagiwara H."/>
            <person name="Ito E."/>
            <person name="Fukuoka T."/>
            <person name="Imura T."/>
            <person name="Machida M."/>
            <person name="Kitamoto D."/>
        </authorList>
    </citation>
    <scope>NUCLEOTIDE SEQUENCE [LARGE SCALE GENOMIC DNA]</scope>
    <source>
        <strain evidence="3">T-34</strain>
    </source>
</reference>
<dbReference type="Gene3D" id="3.40.50.1000">
    <property type="entry name" value="HAD superfamily/HAD-like"/>
    <property type="match status" value="2"/>
</dbReference>
<dbReference type="OrthoDB" id="10251048at2759"/>
<feature type="region of interest" description="Disordered" evidence="1">
    <location>
        <begin position="17"/>
        <end position="40"/>
    </location>
</feature>
<dbReference type="Pfam" id="PF13242">
    <property type="entry name" value="Hydrolase_like"/>
    <property type="match status" value="1"/>
</dbReference>
<name>M9M8K4_PSEA3</name>
<accession>M9M8K4</accession>
<dbReference type="InterPro" id="IPR006353">
    <property type="entry name" value="HAD-SF_hydro_IIA_CECR5"/>
</dbReference>
<gene>
    <name evidence="2" type="ORF">PANT_27c00093</name>
</gene>
<dbReference type="NCBIfam" id="TIGR01456">
    <property type="entry name" value="CECR5"/>
    <property type="match status" value="1"/>
</dbReference>
<dbReference type="SUPFAM" id="SSF56784">
    <property type="entry name" value="HAD-like"/>
    <property type="match status" value="1"/>
</dbReference>
<proteinExistence type="predicted"/>
<sequence length="422" mass="47099">MLRLSLRGALRSVPSRTSAAAARQSVRSLSNSAPTRTSTNDLQKPLAFAFDIDGVLKAGPNVLPEAKRALQILEGHNPRNQKIPYIFITNGGGKHESARATDLARELEVPVTPEQVIQAHTVMKSLVPLYADKPILMVGGPETPPNAARDVMRSYGFNHVYTTLDLHAHAPAAWPFSTVHPDQLPYVRRDDFSKVQFAAILVFHDSREWGRDTQIIIDILRSHNGVFGTEHPPSEPLPEKQIPIYFSHGDLLWGNDHSVVRFGQGAFRLAIENVYKHTTGREMESTVFGKPYRITYDYANELLRQHLISMAPASSATAEAAKLVGPSVWMVGDNTESDIRGAVDYGWSSALVRTGVYKDHNGPPNYTPTILVDNVEQAVIQAIQREWNIWRRFNSICHHQQKRKDCGLHLSNFTKCATCEML</sequence>
<dbReference type="InterPro" id="IPR023214">
    <property type="entry name" value="HAD_sf"/>
</dbReference>
<dbReference type="STRING" id="1151754.M9M8K4"/>
<dbReference type="PANTHER" id="PTHR14269">
    <property type="entry name" value="CDP-DIACYLGLYCEROL--GLYCEROL-3-PHOSPHATE 3-PHOSPHATIDYLTRANSFERASE-RELATED"/>
    <property type="match status" value="1"/>
</dbReference>
<organism evidence="2 3">
    <name type="scientific">Pseudozyma antarctica (strain T-34)</name>
    <name type="common">Yeast</name>
    <name type="synonym">Candida antarctica</name>
    <dbReference type="NCBI Taxonomy" id="1151754"/>
    <lineage>
        <taxon>Eukaryota</taxon>
        <taxon>Fungi</taxon>
        <taxon>Dikarya</taxon>
        <taxon>Basidiomycota</taxon>
        <taxon>Ustilaginomycotina</taxon>
        <taxon>Ustilaginomycetes</taxon>
        <taxon>Ustilaginales</taxon>
        <taxon>Ustilaginaceae</taxon>
        <taxon>Moesziomyces</taxon>
    </lineage>
</organism>
<dbReference type="GO" id="GO:0046474">
    <property type="term" value="P:glycerophospholipid biosynthetic process"/>
    <property type="evidence" value="ECO:0007669"/>
    <property type="project" value="TreeGrafter"/>
</dbReference>
<evidence type="ECO:0000313" key="3">
    <source>
        <dbReference type="Proteomes" id="UP000011976"/>
    </source>
</evidence>
<dbReference type="FunFam" id="3.40.50.1000:FF:000178">
    <property type="entry name" value="Predicted phosphatase"/>
    <property type="match status" value="1"/>
</dbReference>
<dbReference type="NCBIfam" id="TIGR01460">
    <property type="entry name" value="HAD-SF-IIA"/>
    <property type="match status" value="1"/>
</dbReference>
<dbReference type="InterPro" id="IPR006357">
    <property type="entry name" value="HAD-SF_hydro_IIA"/>
</dbReference>
<dbReference type="AlphaFoldDB" id="M9M8K4"/>
<evidence type="ECO:0000256" key="1">
    <source>
        <dbReference type="SAM" id="MobiDB-lite"/>
    </source>
</evidence>